<evidence type="ECO:0000259" key="9">
    <source>
        <dbReference type="Pfam" id="PF05057"/>
    </source>
</evidence>
<dbReference type="AlphaFoldDB" id="A0A2J6RL35"/>
<feature type="domain" description="DUF676" evidence="9">
    <location>
        <begin position="53"/>
        <end position="151"/>
    </location>
</feature>
<evidence type="ECO:0000256" key="3">
    <source>
        <dbReference type="ARBA" id="ARBA00004370"/>
    </source>
</evidence>
<keyword evidence="7" id="KW-0472">Membrane</keyword>
<organism evidence="10 11">
    <name type="scientific">Hyaloscypha variabilis (strain UAMH 11265 / GT02V1 / F)</name>
    <name type="common">Meliniomyces variabilis</name>
    <dbReference type="NCBI Taxonomy" id="1149755"/>
    <lineage>
        <taxon>Eukaryota</taxon>
        <taxon>Fungi</taxon>
        <taxon>Dikarya</taxon>
        <taxon>Ascomycota</taxon>
        <taxon>Pezizomycotina</taxon>
        <taxon>Leotiomycetes</taxon>
        <taxon>Helotiales</taxon>
        <taxon>Hyaloscyphaceae</taxon>
        <taxon>Hyaloscypha</taxon>
        <taxon>Hyaloscypha variabilis</taxon>
    </lineage>
</organism>
<keyword evidence="11" id="KW-1185">Reference proteome</keyword>
<dbReference type="InterPro" id="IPR007751">
    <property type="entry name" value="DUF676_lipase-like"/>
</dbReference>
<evidence type="ECO:0000256" key="2">
    <source>
        <dbReference type="ARBA" id="ARBA00004240"/>
    </source>
</evidence>
<dbReference type="SUPFAM" id="SSF53474">
    <property type="entry name" value="alpha/beta-Hydrolases"/>
    <property type="match status" value="1"/>
</dbReference>
<feature type="region of interest" description="Disordered" evidence="8">
    <location>
        <begin position="348"/>
        <end position="392"/>
    </location>
</feature>
<evidence type="ECO:0000256" key="8">
    <source>
        <dbReference type="SAM" id="MobiDB-lite"/>
    </source>
</evidence>
<dbReference type="EMBL" id="KZ613947">
    <property type="protein sequence ID" value="PMD39234.1"/>
    <property type="molecule type" value="Genomic_DNA"/>
</dbReference>
<dbReference type="Pfam" id="PF05057">
    <property type="entry name" value="DUF676"/>
    <property type="match status" value="1"/>
</dbReference>
<evidence type="ECO:0000256" key="7">
    <source>
        <dbReference type="ARBA" id="ARBA00023136"/>
    </source>
</evidence>
<proteinExistence type="inferred from homology"/>
<dbReference type="PANTHER" id="PTHR48182">
    <property type="entry name" value="PROTEIN SERAC1"/>
    <property type="match status" value="1"/>
</dbReference>
<evidence type="ECO:0000256" key="4">
    <source>
        <dbReference type="ARBA" id="ARBA00007920"/>
    </source>
</evidence>
<keyword evidence="5" id="KW-0256">Endoplasmic reticulum</keyword>
<comment type="subcellular location">
    <subcellularLocation>
        <location evidence="2">Endoplasmic reticulum</location>
    </subcellularLocation>
    <subcellularLocation>
        <location evidence="3">Membrane</location>
    </subcellularLocation>
    <subcellularLocation>
        <location evidence="1">Mitochondrion</location>
    </subcellularLocation>
</comment>
<dbReference type="Gene3D" id="3.40.50.1820">
    <property type="entry name" value="alpha/beta hydrolase"/>
    <property type="match status" value="1"/>
</dbReference>
<evidence type="ECO:0000256" key="6">
    <source>
        <dbReference type="ARBA" id="ARBA00023128"/>
    </source>
</evidence>
<reference evidence="10 11" key="1">
    <citation type="submission" date="2016-04" db="EMBL/GenBank/DDBJ databases">
        <title>A degradative enzymes factory behind the ericoid mycorrhizal symbiosis.</title>
        <authorList>
            <consortium name="DOE Joint Genome Institute"/>
            <person name="Martino E."/>
            <person name="Morin E."/>
            <person name="Grelet G."/>
            <person name="Kuo A."/>
            <person name="Kohler A."/>
            <person name="Daghino S."/>
            <person name="Barry K."/>
            <person name="Choi C."/>
            <person name="Cichocki N."/>
            <person name="Clum A."/>
            <person name="Copeland A."/>
            <person name="Hainaut M."/>
            <person name="Haridas S."/>
            <person name="Labutti K."/>
            <person name="Lindquist E."/>
            <person name="Lipzen A."/>
            <person name="Khouja H.-R."/>
            <person name="Murat C."/>
            <person name="Ohm R."/>
            <person name="Olson A."/>
            <person name="Spatafora J."/>
            <person name="Veneault-Fourrey C."/>
            <person name="Henrissat B."/>
            <person name="Grigoriev I."/>
            <person name="Martin F."/>
            <person name="Perotto S."/>
        </authorList>
    </citation>
    <scope>NUCLEOTIDE SEQUENCE [LARGE SCALE GENOMIC DNA]</scope>
    <source>
        <strain evidence="10 11">F</strain>
    </source>
</reference>
<feature type="compositionally biased region" description="Acidic residues" evidence="8">
    <location>
        <begin position="380"/>
        <end position="392"/>
    </location>
</feature>
<dbReference type="OrthoDB" id="427518at2759"/>
<evidence type="ECO:0000256" key="5">
    <source>
        <dbReference type="ARBA" id="ARBA00022824"/>
    </source>
</evidence>
<evidence type="ECO:0000256" key="1">
    <source>
        <dbReference type="ARBA" id="ARBA00004173"/>
    </source>
</evidence>
<accession>A0A2J6RL35</accession>
<dbReference type="GO" id="GO:0005739">
    <property type="term" value="C:mitochondrion"/>
    <property type="evidence" value="ECO:0007669"/>
    <property type="project" value="UniProtKB-SubCell"/>
</dbReference>
<protein>
    <recommendedName>
        <fullName evidence="9">DUF676 domain-containing protein</fullName>
    </recommendedName>
</protein>
<dbReference type="GO" id="GO:0016020">
    <property type="term" value="C:membrane"/>
    <property type="evidence" value="ECO:0007669"/>
    <property type="project" value="UniProtKB-SubCell"/>
</dbReference>
<dbReference type="InterPro" id="IPR029058">
    <property type="entry name" value="AB_hydrolase_fold"/>
</dbReference>
<dbReference type="Proteomes" id="UP000235786">
    <property type="component" value="Unassembled WGS sequence"/>
</dbReference>
<keyword evidence="6" id="KW-0496">Mitochondrion</keyword>
<evidence type="ECO:0000313" key="11">
    <source>
        <dbReference type="Proteomes" id="UP000235786"/>
    </source>
</evidence>
<gene>
    <name evidence="10" type="ORF">L207DRAFT_567531</name>
</gene>
<dbReference type="InterPro" id="IPR052374">
    <property type="entry name" value="SERAC1"/>
</dbReference>
<comment type="similarity">
    <text evidence="4">Belongs to the putative lipase ROG1 family.</text>
</comment>
<sequence length="392" mass="43222">MQETNRNSAITPFSRSSTLVNRSVSIDSFETVVPTLLGPDKISDPENAELDVWFVHGLTGNRKKTWTHENGVFWPELLAKDFPKARVISYGYDADVVRFAKDWANASTEGLKSYGQGLAYAVRNELQNKTARPIYFIAHSLGGLVVEQALLESIGPDASLNNVAQWTAGILFFGVPHQGSHLAKWGSALRKLIPESVRSTNKKVFEALKTDSQVCQNLDEDFQHAAKRGKLKNLRLISFYETRKLPLFKNLVVPESSAALKGDPKCAIEGDHKSMTRFTGPNDPEYCKVKGQLSSWLSPENKPVVEAPKKKKKNRSRMNVQGATISGEFHAPVFAQSMFAARDFNAALGPNSHQSIHYGGNGASQGDSDEYGEPSSSGSDTDEEEDDTDKEE</sequence>
<evidence type="ECO:0000313" key="10">
    <source>
        <dbReference type="EMBL" id="PMD39234.1"/>
    </source>
</evidence>
<dbReference type="GO" id="GO:0005783">
    <property type="term" value="C:endoplasmic reticulum"/>
    <property type="evidence" value="ECO:0007669"/>
    <property type="project" value="UniProtKB-SubCell"/>
</dbReference>
<name>A0A2J6RL35_HYAVF</name>
<dbReference type="PANTHER" id="PTHR48182:SF2">
    <property type="entry name" value="PROTEIN SERAC1"/>
    <property type="match status" value="1"/>
</dbReference>